<dbReference type="EMBL" id="BAAAFZ010000077">
    <property type="protein sequence ID" value="GAA0601224.1"/>
    <property type="molecule type" value="Genomic_DNA"/>
</dbReference>
<dbReference type="Proteomes" id="UP001501588">
    <property type="component" value="Unassembled WGS sequence"/>
</dbReference>
<feature type="chain" id="PRO_5046533913" description="PepSY domain-containing protein" evidence="2">
    <location>
        <begin position="23"/>
        <end position="160"/>
    </location>
</feature>
<feature type="region of interest" description="Disordered" evidence="1">
    <location>
        <begin position="22"/>
        <end position="111"/>
    </location>
</feature>
<comment type="caution">
    <text evidence="3">The sequence shown here is derived from an EMBL/GenBank/DDBJ whole genome shotgun (WGS) entry which is preliminary data.</text>
</comment>
<protein>
    <recommendedName>
        <fullName evidence="5">PepSY domain-containing protein</fullName>
    </recommendedName>
</protein>
<accession>A0ABP3R1F5</accession>
<evidence type="ECO:0008006" key="5">
    <source>
        <dbReference type="Google" id="ProtNLM"/>
    </source>
</evidence>
<proteinExistence type="predicted"/>
<feature type="compositionally biased region" description="Polar residues" evidence="1">
    <location>
        <begin position="97"/>
        <end position="111"/>
    </location>
</feature>
<evidence type="ECO:0000256" key="2">
    <source>
        <dbReference type="SAM" id="SignalP"/>
    </source>
</evidence>
<evidence type="ECO:0000313" key="3">
    <source>
        <dbReference type="EMBL" id="GAA0601224.1"/>
    </source>
</evidence>
<sequence>MRTTMFGLALLGATAVSAPALAQTSPAAPDRNPPAATMQNSTNPVAPAPAPNDRAVGTTDRATMAPGTATDRSGATTAGPSTEGGQSAVRIDDGTRTAATPQPGANSFTEGQARSRIEAAGFSNVTELQKDDQGIWRGRGMRNGQQVGVALDFTGAVTSR</sequence>
<name>A0ABP3R1F5_9PROT</name>
<organism evidence="3 4">
    <name type="scientific">Craurococcus roseus</name>
    <dbReference type="NCBI Taxonomy" id="77585"/>
    <lineage>
        <taxon>Bacteria</taxon>
        <taxon>Pseudomonadati</taxon>
        <taxon>Pseudomonadota</taxon>
        <taxon>Alphaproteobacteria</taxon>
        <taxon>Acetobacterales</taxon>
        <taxon>Acetobacteraceae</taxon>
        <taxon>Craurococcus</taxon>
    </lineage>
</organism>
<keyword evidence="4" id="KW-1185">Reference proteome</keyword>
<reference evidence="4" key="1">
    <citation type="journal article" date="2019" name="Int. J. Syst. Evol. Microbiol.">
        <title>The Global Catalogue of Microorganisms (GCM) 10K type strain sequencing project: providing services to taxonomists for standard genome sequencing and annotation.</title>
        <authorList>
            <consortium name="The Broad Institute Genomics Platform"/>
            <consortium name="The Broad Institute Genome Sequencing Center for Infectious Disease"/>
            <person name="Wu L."/>
            <person name="Ma J."/>
        </authorList>
    </citation>
    <scope>NUCLEOTIDE SEQUENCE [LARGE SCALE GENOMIC DNA]</scope>
    <source>
        <strain evidence="4">JCM 9933</strain>
    </source>
</reference>
<dbReference type="RefSeq" id="WP_343897560.1">
    <property type="nucleotide sequence ID" value="NZ_BAAAFZ010000077.1"/>
</dbReference>
<feature type="compositionally biased region" description="Polar residues" evidence="1">
    <location>
        <begin position="70"/>
        <end position="85"/>
    </location>
</feature>
<evidence type="ECO:0000256" key="1">
    <source>
        <dbReference type="SAM" id="MobiDB-lite"/>
    </source>
</evidence>
<gene>
    <name evidence="3" type="ORF">GCM10009416_43880</name>
</gene>
<feature type="signal peptide" evidence="2">
    <location>
        <begin position="1"/>
        <end position="22"/>
    </location>
</feature>
<evidence type="ECO:0000313" key="4">
    <source>
        <dbReference type="Proteomes" id="UP001501588"/>
    </source>
</evidence>
<keyword evidence="2" id="KW-0732">Signal</keyword>